<sequence length="29" mass="3217">MRLALVPLLGRFYVPGLSEEGVRSPTTRT</sequence>
<dbReference type="EMBL" id="FNJJ01000006">
    <property type="protein sequence ID" value="SDP81050.1"/>
    <property type="molecule type" value="Genomic_DNA"/>
</dbReference>
<gene>
    <name evidence="1" type="ORF">SAMN05216213_10631</name>
</gene>
<dbReference type="Proteomes" id="UP000199460">
    <property type="component" value="Unassembled WGS sequence"/>
</dbReference>
<organism evidence="1 2">
    <name type="scientific">Ectopseudomonas guguanensis</name>
    <dbReference type="NCBI Taxonomy" id="1198456"/>
    <lineage>
        <taxon>Bacteria</taxon>
        <taxon>Pseudomonadati</taxon>
        <taxon>Pseudomonadota</taxon>
        <taxon>Gammaproteobacteria</taxon>
        <taxon>Pseudomonadales</taxon>
        <taxon>Pseudomonadaceae</taxon>
        <taxon>Ectopseudomonas</taxon>
    </lineage>
</organism>
<evidence type="ECO:0000313" key="1">
    <source>
        <dbReference type="EMBL" id="SDP81050.1"/>
    </source>
</evidence>
<protein>
    <submittedName>
        <fullName evidence="1">Uncharacterized protein</fullName>
    </submittedName>
</protein>
<name>A0A1H0VRG7_9GAMM</name>
<reference evidence="2" key="1">
    <citation type="submission" date="2016-10" db="EMBL/GenBank/DDBJ databases">
        <authorList>
            <person name="Varghese N."/>
            <person name="Submissions S."/>
        </authorList>
    </citation>
    <scope>NUCLEOTIDE SEQUENCE [LARGE SCALE GENOMIC DNA]</scope>
    <source>
        <strain evidence="2">JCM 18416</strain>
    </source>
</reference>
<accession>A0A1H0VRG7</accession>
<dbReference type="AlphaFoldDB" id="A0A1H0VRG7"/>
<evidence type="ECO:0000313" key="2">
    <source>
        <dbReference type="Proteomes" id="UP000199460"/>
    </source>
</evidence>
<proteinExistence type="predicted"/>
<keyword evidence="2" id="KW-1185">Reference proteome</keyword>